<sequence>MDCIYLLMCFSLSQVYLEHILAEEADEKLSGKLSEYGLMVPFSTDSHGRYISHVVSAGSGSKSETAAENFSASGSRRRVARGAPQMPSVTSGSGQHLFFNVTLFGKDLHLRLRANRRLVAPGAFVEWQEDFEEKTKEHIHGDCVFTGDVTDMPEASVAISNCDGLAGLIRTDKGEFFIEPLEKGQQDVEVKGRVHVVYRRSAIKRETGQRNEDLHNEVADVGIADLPAALDLVGHKLSKSERKRRHAKKDDYNIEVLLAVDDSVIRFHGKEHVQNYVLTLMNIVDEIYHDESLGTNINIVLVRMIMVGYRQQEGPGFDSRPGVFLHGVCMFSQCMHGFSLGTPAFSDSQKTRPLG</sequence>
<accession>A0ABV0ZUG0</accession>
<dbReference type="Proteomes" id="UP001469553">
    <property type="component" value="Unassembled WGS sequence"/>
</dbReference>
<evidence type="ECO:0000256" key="2">
    <source>
        <dbReference type="SAM" id="MobiDB-lite"/>
    </source>
</evidence>
<gene>
    <name evidence="4" type="ORF">AMECASPLE_002961</name>
</gene>
<organism evidence="4 5">
    <name type="scientific">Ameca splendens</name>
    <dbReference type="NCBI Taxonomy" id="208324"/>
    <lineage>
        <taxon>Eukaryota</taxon>
        <taxon>Metazoa</taxon>
        <taxon>Chordata</taxon>
        <taxon>Craniata</taxon>
        <taxon>Vertebrata</taxon>
        <taxon>Euteleostomi</taxon>
        <taxon>Actinopterygii</taxon>
        <taxon>Neopterygii</taxon>
        <taxon>Teleostei</taxon>
        <taxon>Neoteleostei</taxon>
        <taxon>Acanthomorphata</taxon>
        <taxon>Ovalentaria</taxon>
        <taxon>Atherinomorphae</taxon>
        <taxon>Cyprinodontiformes</taxon>
        <taxon>Goodeidae</taxon>
        <taxon>Ameca</taxon>
    </lineage>
</organism>
<evidence type="ECO:0000256" key="1">
    <source>
        <dbReference type="ARBA" id="ARBA00023157"/>
    </source>
</evidence>
<evidence type="ECO:0000313" key="4">
    <source>
        <dbReference type="EMBL" id="MEQ2309879.1"/>
    </source>
</evidence>
<feature type="region of interest" description="Disordered" evidence="2">
    <location>
        <begin position="65"/>
        <end position="88"/>
    </location>
</feature>
<dbReference type="InterPro" id="IPR024079">
    <property type="entry name" value="MetalloPept_cat_dom_sf"/>
</dbReference>
<reference evidence="4 5" key="1">
    <citation type="submission" date="2021-06" db="EMBL/GenBank/DDBJ databases">
        <authorList>
            <person name="Palmer J.M."/>
        </authorList>
    </citation>
    <scope>NUCLEOTIDE SEQUENCE [LARGE SCALE GENOMIC DNA]</scope>
    <source>
        <strain evidence="4 5">AS_MEX2019</strain>
        <tissue evidence="4">Muscle</tissue>
    </source>
</reference>
<evidence type="ECO:0000313" key="5">
    <source>
        <dbReference type="Proteomes" id="UP001469553"/>
    </source>
</evidence>
<name>A0ABV0ZUG0_9TELE</name>
<feature type="domain" description="Peptidase M12B propeptide" evidence="3">
    <location>
        <begin position="39"/>
        <end position="150"/>
    </location>
</feature>
<evidence type="ECO:0000259" key="3">
    <source>
        <dbReference type="Pfam" id="PF01562"/>
    </source>
</evidence>
<dbReference type="EMBL" id="JAHRIP010075348">
    <property type="protein sequence ID" value="MEQ2309879.1"/>
    <property type="molecule type" value="Genomic_DNA"/>
</dbReference>
<dbReference type="Pfam" id="PF01562">
    <property type="entry name" value="Pep_M12B_propep"/>
    <property type="match status" value="1"/>
</dbReference>
<proteinExistence type="predicted"/>
<dbReference type="InterPro" id="IPR002870">
    <property type="entry name" value="Peptidase_M12B_N"/>
</dbReference>
<dbReference type="Gene3D" id="3.40.390.10">
    <property type="entry name" value="Collagenase (Catalytic Domain)"/>
    <property type="match status" value="1"/>
</dbReference>
<keyword evidence="5" id="KW-1185">Reference proteome</keyword>
<dbReference type="PANTHER" id="PTHR11905:SF256">
    <property type="entry name" value="PEPTIDASE M12B DOMAIN-CONTAINING PROTEIN"/>
    <property type="match status" value="1"/>
</dbReference>
<keyword evidence="1" id="KW-1015">Disulfide bond</keyword>
<dbReference type="PANTHER" id="PTHR11905">
    <property type="entry name" value="ADAM A DISINTEGRIN AND METALLOPROTEASE DOMAIN"/>
    <property type="match status" value="1"/>
</dbReference>
<dbReference type="SUPFAM" id="SSF55486">
    <property type="entry name" value="Metalloproteases ('zincins'), catalytic domain"/>
    <property type="match status" value="1"/>
</dbReference>
<comment type="caution">
    <text evidence="4">The sequence shown here is derived from an EMBL/GenBank/DDBJ whole genome shotgun (WGS) entry which is preliminary data.</text>
</comment>
<protein>
    <recommendedName>
        <fullName evidence="3">Peptidase M12B propeptide domain-containing protein</fullName>
    </recommendedName>
</protein>